<reference evidence="1 2" key="1">
    <citation type="submission" date="2020-11" db="EMBL/GenBank/DDBJ databases">
        <authorList>
            <person name="Peeters C."/>
        </authorList>
    </citation>
    <scope>NUCLEOTIDE SEQUENCE [LARGE SCALE GENOMIC DNA]</scope>
    <source>
        <strain evidence="1 2">LMG 7974</strain>
    </source>
</reference>
<evidence type="ECO:0000313" key="1">
    <source>
        <dbReference type="EMBL" id="CAD7289809.1"/>
    </source>
</evidence>
<comment type="caution">
    <text evidence="1">The sequence shown here is derived from an EMBL/GenBank/DDBJ whole genome shotgun (WGS) entry which is preliminary data.</text>
</comment>
<protein>
    <submittedName>
        <fullName evidence="1">Uncharacterized protein</fullName>
    </submittedName>
</protein>
<dbReference type="EMBL" id="CAJHOF010000031">
    <property type="protein sequence ID" value="CAD7289809.1"/>
    <property type="molecule type" value="Genomic_DNA"/>
</dbReference>
<proteinExistence type="predicted"/>
<sequence length="44" mass="5275">MLKILPHMQTINTLNKTSMIKINLKNMAFIYNNTINTYEYIKQK</sequence>
<gene>
    <name evidence="1" type="ORF">LMG7974_01892</name>
</gene>
<name>A0ABM8QAK9_9BACT</name>
<evidence type="ECO:0000313" key="2">
    <source>
        <dbReference type="Proteomes" id="UP000789803"/>
    </source>
</evidence>
<accession>A0ABM8QAK9</accession>
<dbReference type="Proteomes" id="UP000789803">
    <property type="component" value="Unassembled WGS sequence"/>
</dbReference>
<keyword evidence="2" id="KW-1185">Reference proteome</keyword>
<organism evidence="1 2">
    <name type="scientific">Campylobacter majalis</name>
    <dbReference type="NCBI Taxonomy" id="2790656"/>
    <lineage>
        <taxon>Bacteria</taxon>
        <taxon>Pseudomonadati</taxon>
        <taxon>Campylobacterota</taxon>
        <taxon>Epsilonproteobacteria</taxon>
        <taxon>Campylobacterales</taxon>
        <taxon>Campylobacteraceae</taxon>
        <taxon>Campylobacter</taxon>
    </lineage>
</organism>